<protein>
    <submittedName>
        <fullName evidence="3">Enoyl-CoA hydratase/isomerase family protein</fullName>
    </submittedName>
</protein>
<dbReference type="SUPFAM" id="SSF52096">
    <property type="entry name" value="ClpP/crotonase"/>
    <property type="match status" value="1"/>
</dbReference>
<name>A0A918N522_9GAMM</name>
<dbReference type="InterPro" id="IPR045002">
    <property type="entry name" value="Ech1-like"/>
</dbReference>
<dbReference type="AlphaFoldDB" id="A0A918N522"/>
<evidence type="ECO:0000256" key="2">
    <source>
        <dbReference type="RuleBase" id="RU003707"/>
    </source>
</evidence>
<comment type="caution">
    <text evidence="3">The sequence shown here is derived from an EMBL/GenBank/DDBJ whole genome shotgun (WGS) entry which is preliminary data.</text>
</comment>
<gene>
    <name evidence="3" type="ORF">GCM10007392_03360</name>
</gene>
<accession>A0A918N522</accession>
<keyword evidence="4" id="KW-1185">Reference proteome</keyword>
<dbReference type="Pfam" id="PF00378">
    <property type="entry name" value="ECH_1"/>
    <property type="match status" value="1"/>
</dbReference>
<dbReference type="RefSeq" id="WP_189606752.1">
    <property type="nucleotide sequence ID" value="NZ_BMXR01000001.1"/>
</dbReference>
<evidence type="ECO:0000313" key="3">
    <source>
        <dbReference type="EMBL" id="GGX40079.1"/>
    </source>
</evidence>
<dbReference type="InterPro" id="IPR029045">
    <property type="entry name" value="ClpP/crotonase-like_dom_sf"/>
</dbReference>
<organism evidence="3 4">
    <name type="scientific">Saccharospirillum salsuginis</name>
    <dbReference type="NCBI Taxonomy" id="418750"/>
    <lineage>
        <taxon>Bacteria</taxon>
        <taxon>Pseudomonadati</taxon>
        <taxon>Pseudomonadota</taxon>
        <taxon>Gammaproteobacteria</taxon>
        <taxon>Oceanospirillales</taxon>
        <taxon>Saccharospirillaceae</taxon>
        <taxon>Saccharospirillum</taxon>
    </lineage>
</organism>
<evidence type="ECO:0000256" key="1">
    <source>
        <dbReference type="ARBA" id="ARBA00005254"/>
    </source>
</evidence>
<reference evidence="3" key="2">
    <citation type="submission" date="2020-09" db="EMBL/GenBank/DDBJ databases">
        <authorList>
            <person name="Sun Q."/>
            <person name="Kim S."/>
        </authorList>
    </citation>
    <scope>NUCLEOTIDE SEQUENCE</scope>
    <source>
        <strain evidence="3">KCTC 22169</strain>
    </source>
</reference>
<dbReference type="CDD" id="cd06558">
    <property type="entry name" value="crotonase-like"/>
    <property type="match status" value="1"/>
</dbReference>
<dbReference type="InterPro" id="IPR018376">
    <property type="entry name" value="Enoyl-CoA_hyd/isom_CS"/>
</dbReference>
<dbReference type="Gene3D" id="3.90.226.10">
    <property type="entry name" value="2-enoyl-CoA Hydratase, Chain A, domain 1"/>
    <property type="match status" value="1"/>
</dbReference>
<dbReference type="InterPro" id="IPR001753">
    <property type="entry name" value="Enoyl-CoA_hydra/iso"/>
</dbReference>
<evidence type="ECO:0000313" key="4">
    <source>
        <dbReference type="Proteomes" id="UP000626148"/>
    </source>
</evidence>
<reference evidence="3" key="1">
    <citation type="journal article" date="2014" name="Int. J. Syst. Evol. Microbiol.">
        <title>Complete genome sequence of Corynebacterium casei LMG S-19264T (=DSM 44701T), isolated from a smear-ripened cheese.</title>
        <authorList>
            <consortium name="US DOE Joint Genome Institute (JGI-PGF)"/>
            <person name="Walter F."/>
            <person name="Albersmeier A."/>
            <person name="Kalinowski J."/>
            <person name="Ruckert C."/>
        </authorList>
    </citation>
    <scope>NUCLEOTIDE SEQUENCE</scope>
    <source>
        <strain evidence="3">KCTC 22169</strain>
    </source>
</reference>
<dbReference type="EMBL" id="BMXR01000001">
    <property type="protein sequence ID" value="GGX40079.1"/>
    <property type="molecule type" value="Genomic_DNA"/>
</dbReference>
<proteinExistence type="inferred from homology"/>
<dbReference type="PANTHER" id="PTHR43149:SF1">
    <property type="entry name" value="DELTA(3,5)-DELTA(2,4)-DIENOYL-COA ISOMERASE, MITOCHONDRIAL"/>
    <property type="match status" value="1"/>
</dbReference>
<sequence>MIDTSLVTLEIRGHIAYVTLSRPEKHNGLNMEMIQAIISTASRIRRDRRIRCVIISGQGESFCAGLDFKALTESKTMAPRLFLKWPWKKANAAQHVNQCWRDLPVPVISVIHGNCFGAAMQLILATDYRIARPDANLSIMEIKWGLIPDMSGAATLSRLTSVDVAQELTWTGRQFSGTEAKALSLVSRLSDDPMAEAESLANSIADQSPDAISAAKVLFNKTWQAGTWKALFWERWIQARILFRKNNRIALKNGFRAADEKIPYRDRRSFR</sequence>
<dbReference type="Proteomes" id="UP000626148">
    <property type="component" value="Unassembled WGS sequence"/>
</dbReference>
<dbReference type="PROSITE" id="PS00166">
    <property type="entry name" value="ENOYL_COA_HYDRATASE"/>
    <property type="match status" value="1"/>
</dbReference>
<comment type="similarity">
    <text evidence="1 2">Belongs to the enoyl-CoA hydratase/isomerase family.</text>
</comment>
<dbReference type="NCBIfam" id="NF005699">
    <property type="entry name" value="PRK07509.1"/>
    <property type="match status" value="1"/>
</dbReference>
<dbReference type="GO" id="GO:0016853">
    <property type="term" value="F:isomerase activity"/>
    <property type="evidence" value="ECO:0007669"/>
    <property type="project" value="InterPro"/>
</dbReference>
<dbReference type="PANTHER" id="PTHR43149">
    <property type="entry name" value="ENOYL-COA HYDRATASE"/>
    <property type="match status" value="1"/>
</dbReference>